<dbReference type="Gene3D" id="3.40.50.720">
    <property type="entry name" value="NAD(P)-binding Rossmann-like Domain"/>
    <property type="match status" value="1"/>
</dbReference>
<dbReference type="EMBL" id="CAFBMH010000109">
    <property type="protein sequence ID" value="CAB4925234.1"/>
    <property type="molecule type" value="Genomic_DNA"/>
</dbReference>
<dbReference type="CDD" id="cd05233">
    <property type="entry name" value="SDR_c"/>
    <property type="match status" value="1"/>
</dbReference>
<dbReference type="PRINTS" id="PR00080">
    <property type="entry name" value="SDRFAMILY"/>
</dbReference>
<dbReference type="EMBL" id="CAEZYR010000070">
    <property type="protein sequence ID" value="CAB4752684.1"/>
    <property type="molecule type" value="Genomic_DNA"/>
</dbReference>
<evidence type="ECO:0000313" key="5">
    <source>
        <dbReference type="EMBL" id="CAB5007270.1"/>
    </source>
</evidence>
<sequence length="239" mass="24466">MGVAVITGAGRGLGKATAARLARDGHAVVALDLDAAAAEATAAAVGGSWHQCDVADWGSVEAVAARIERCDILVNNAGIWRFHSLLDTTPDDLQSVIAVNIIGVVQCSRAFAPKMIAAGGGSIVNLSSGAAWTNSPGVGVYPATKAAVISLTKQMALEWGAHGIRANAVGPGLIVTEGTSGNYSEERKIERGKSVPMLRVGEPRDIADVISFLCSDDARYVSGQVIYVDGGVTAGRAAI</sequence>
<dbReference type="GO" id="GO:0016616">
    <property type="term" value="F:oxidoreductase activity, acting on the CH-OH group of donors, NAD or NADP as acceptor"/>
    <property type="evidence" value="ECO:0007669"/>
    <property type="project" value="TreeGrafter"/>
</dbReference>
<reference evidence="5" key="1">
    <citation type="submission" date="2020-05" db="EMBL/GenBank/DDBJ databases">
        <authorList>
            <person name="Chiriac C."/>
            <person name="Salcher M."/>
            <person name="Ghai R."/>
            <person name="Kavagutti S V."/>
        </authorList>
    </citation>
    <scope>NUCLEOTIDE SEQUENCE</scope>
</reference>
<evidence type="ECO:0000313" key="2">
    <source>
        <dbReference type="EMBL" id="CAB4752684.1"/>
    </source>
</evidence>
<accession>A0A6J7PNZ7</accession>
<comment type="similarity">
    <text evidence="1">Belongs to the short-chain dehydrogenases/reductases (SDR) family.</text>
</comment>
<dbReference type="InterPro" id="IPR020904">
    <property type="entry name" value="Sc_DH/Rdtase_CS"/>
</dbReference>
<name>A0A6J7PNZ7_9ZZZZ</name>
<dbReference type="InterPro" id="IPR002347">
    <property type="entry name" value="SDR_fam"/>
</dbReference>
<dbReference type="FunFam" id="3.40.50.720:FF:000084">
    <property type="entry name" value="Short-chain dehydrogenase reductase"/>
    <property type="match status" value="1"/>
</dbReference>
<dbReference type="PANTHER" id="PTHR42760">
    <property type="entry name" value="SHORT-CHAIN DEHYDROGENASES/REDUCTASES FAMILY MEMBER"/>
    <property type="match status" value="1"/>
</dbReference>
<dbReference type="EMBL" id="CAFABA010000042">
    <property type="protein sequence ID" value="CAB4828568.1"/>
    <property type="molecule type" value="Genomic_DNA"/>
</dbReference>
<dbReference type="GO" id="GO:0030497">
    <property type="term" value="P:fatty acid elongation"/>
    <property type="evidence" value="ECO:0007669"/>
    <property type="project" value="TreeGrafter"/>
</dbReference>
<evidence type="ECO:0000313" key="3">
    <source>
        <dbReference type="EMBL" id="CAB4828568.1"/>
    </source>
</evidence>
<organism evidence="5">
    <name type="scientific">freshwater metagenome</name>
    <dbReference type="NCBI Taxonomy" id="449393"/>
    <lineage>
        <taxon>unclassified sequences</taxon>
        <taxon>metagenomes</taxon>
        <taxon>ecological metagenomes</taxon>
    </lineage>
</organism>
<gene>
    <name evidence="2" type="ORF">UFOPK2754_01899</name>
    <name evidence="3" type="ORF">UFOPK3139_01217</name>
    <name evidence="4" type="ORF">UFOPK3543_02321</name>
    <name evidence="5" type="ORF">UFOPK3967_02043</name>
</gene>
<proteinExistence type="inferred from homology"/>
<dbReference type="PANTHER" id="PTHR42760:SF40">
    <property type="entry name" value="3-OXOACYL-[ACYL-CARRIER-PROTEIN] REDUCTASE, CHLOROPLASTIC"/>
    <property type="match status" value="1"/>
</dbReference>
<dbReference type="Pfam" id="PF13561">
    <property type="entry name" value="adh_short_C2"/>
    <property type="match status" value="1"/>
</dbReference>
<dbReference type="SUPFAM" id="SSF51735">
    <property type="entry name" value="NAD(P)-binding Rossmann-fold domains"/>
    <property type="match status" value="1"/>
</dbReference>
<evidence type="ECO:0000256" key="1">
    <source>
        <dbReference type="ARBA" id="ARBA00006484"/>
    </source>
</evidence>
<dbReference type="EMBL" id="CAFBOS010000140">
    <property type="protein sequence ID" value="CAB5007270.1"/>
    <property type="molecule type" value="Genomic_DNA"/>
</dbReference>
<dbReference type="InterPro" id="IPR036291">
    <property type="entry name" value="NAD(P)-bd_dom_sf"/>
</dbReference>
<dbReference type="AlphaFoldDB" id="A0A6J7PNZ7"/>
<protein>
    <submittedName>
        <fullName evidence="5">Unannotated protein</fullName>
    </submittedName>
</protein>
<evidence type="ECO:0000313" key="4">
    <source>
        <dbReference type="EMBL" id="CAB4925234.1"/>
    </source>
</evidence>
<dbReference type="PRINTS" id="PR00081">
    <property type="entry name" value="GDHRDH"/>
</dbReference>
<dbReference type="PROSITE" id="PS00061">
    <property type="entry name" value="ADH_SHORT"/>
    <property type="match status" value="1"/>
</dbReference>